<evidence type="ECO:0000313" key="3">
    <source>
        <dbReference type="Proteomes" id="UP000565785"/>
    </source>
</evidence>
<reference evidence="2 3" key="1">
    <citation type="submission" date="2019-09" db="EMBL/GenBank/DDBJ databases">
        <title>Bird 10,000 Genomes (B10K) Project - Family phase.</title>
        <authorList>
            <person name="Zhang G."/>
        </authorList>
    </citation>
    <scope>NUCLEOTIDE SEQUENCE [LARGE SCALE GENOMIC DNA]</scope>
    <source>
        <strain evidence="2">B10K-DU-002-35</strain>
        <tissue evidence="2">Muscle</tissue>
    </source>
</reference>
<protein>
    <submittedName>
        <fullName evidence="2">AKND1 protein</fullName>
    </submittedName>
</protein>
<comment type="caution">
    <text evidence="2">The sequence shown here is derived from an EMBL/GenBank/DDBJ whole genome shotgun (WGS) entry which is preliminary data.</text>
</comment>
<feature type="compositionally biased region" description="Polar residues" evidence="1">
    <location>
        <begin position="36"/>
        <end position="46"/>
    </location>
</feature>
<proteinExistence type="predicted"/>
<dbReference type="OrthoDB" id="9045614at2759"/>
<organism evidence="2 3">
    <name type="scientific">Rhinopomastus cyanomelas</name>
    <name type="common">Common scimitarbill</name>
    <dbReference type="NCBI Taxonomy" id="113115"/>
    <lineage>
        <taxon>Eukaryota</taxon>
        <taxon>Metazoa</taxon>
        <taxon>Chordata</taxon>
        <taxon>Craniata</taxon>
        <taxon>Vertebrata</taxon>
        <taxon>Euteleostomi</taxon>
        <taxon>Archelosauria</taxon>
        <taxon>Archosauria</taxon>
        <taxon>Dinosauria</taxon>
        <taxon>Saurischia</taxon>
        <taxon>Theropoda</taxon>
        <taxon>Coelurosauria</taxon>
        <taxon>Aves</taxon>
        <taxon>Neognathae</taxon>
        <taxon>Neoaves</taxon>
        <taxon>Telluraves</taxon>
        <taxon>Coraciimorphae</taxon>
        <taxon>Bucerotiformes</taxon>
        <taxon>Rhinopomastidae</taxon>
        <taxon>Rhinopomastus</taxon>
    </lineage>
</organism>
<feature type="region of interest" description="Disordered" evidence="1">
    <location>
        <begin position="16"/>
        <end position="62"/>
    </location>
</feature>
<feature type="non-terminal residue" evidence="2">
    <location>
        <position position="239"/>
    </location>
</feature>
<feature type="compositionally biased region" description="Basic and acidic residues" evidence="1">
    <location>
        <begin position="16"/>
        <end position="28"/>
    </location>
</feature>
<dbReference type="PANTHER" id="PTHR21510">
    <property type="entry name" value="AKNA DOMAIN-CONTAINING PROTEIN"/>
    <property type="match status" value="1"/>
</dbReference>
<evidence type="ECO:0000313" key="2">
    <source>
        <dbReference type="EMBL" id="NXN90879.1"/>
    </source>
</evidence>
<dbReference type="EMBL" id="VXBP01000031">
    <property type="protein sequence ID" value="NXN90879.1"/>
    <property type="molecule type" value="Genomic_DNA"/>
</dbReference>
<feature type="non-terminal residue" evidence="2">
    <location>
        <position position="1"/>
    </location>
</feature>
<dbReference type="Proteomes" id="UP000565785">
    <property type="component" value="Unassembled WGS sequence"/>
</dbReference>
<dbReference type="InterPro" id="IPR052655">
    <property type="entry name" value="AKNA_Centrosome-Trans_reg"/>
</dbReference>
<gene>
    <name evidence="2" type="primary">Aknad1</name>
    <name evidence="2" type="ORF">RHICYA_R15531</name>
</gene>
<sequence>TSFPNYFLTANKMLTHRADDQNQTDHVRLNPKMPPQSGSPNASSAAYSGGRGTPSEAFPSQAPTPVQCTCCLPKTRLLRGPTAAALPAAGTEAARCLSPSDSQPQLTLGEKMSQILRDQTDQLVEKVESFSQHMTQEMFLSQDNYLVNDLTYELKRHLNALERNYLTAKAEHSDLQLHSDKAKSISVGQFDPERKVEGAIFRLGLLLEGTQRQSNDGKPSAAARLTPCSSAPSVASLCE</sequence>
<dbReference type="AlphaFoldDB" id="A0A7L1MUI9"/>
<keyword evidence="3" id="KW-1185">Reference proteome</keyword>
<evidence type="ECO:0000256" key="1">
    <source>
        <dbReference type="SAM" id="MobiDB-lite"/>
    </source>
</evidence>
<dbReference type="PANTHER" id="PTHR21510:SF16">
    <property type="entry name" value="PROTEIN AKNAD1"/>
    <property type="match status" value="1"/>
</dbReference>
<name>A0A7L1MUI9_RHICY</name>
<accession>A0A7L1MUI9</accession>